<gene>
    <name evidence="10" type="ORF">EZ428_13345</name>
</gene>
<evidence type="ECO:0000259" key="9">
    <source>
        <dbReference type="PROSITE" id="PS50850"/>
    </source>
</evidence>
<feature type="transmembrane region" description="Helical" evidence="8">
    <location>
        <begin position="7"/>
        <end position="29"/>
    </location>
</feature>
<comment type="function">
    <text evidence="1">Resistance to tetracycline by an active tetracycline efflux. This is an energy-dependent process that decreases the accumulation of the antibiotic in whole cells. This protein functions as a metal-tetracycline/H(+) antiporter.</text>
</comment>
<keyword evidence="5 8" id="KW-0812">Transmembrane</keyword>
<proteinExistence type="inferred from homology"/>
<feature type="transmembrane region" description="Helical" evidence="8">
    <location>
        <begin position="78"/>
        <end position="97"/>
    </location>
</feature>
<dbReference type="Pfam" id="PF07690">
    <property type="entry name" value="MFS_1"/>
    <property type="match status" value="1"/>
</dbReference>
<evidence type="ECO:0000256" key="3">
    <source>
        <dbReference type="ARBA" id="ARBA00007520"/>
    </source>
</evidence>
<dbReference type="PRINTS" id="PR01035">
    <property type="entry name" value="TCRTETA"/>
</dbReference>
<keyword evidence="6 8" id="KW-1133">Transmembrane helix</keyword>
<keyword evidence="7 8" id="KW-0472">Membrane</keyword>
<dbReference type="SUPFAM" id="SSF103473">
    <property type="entry name" value="MFS general substrate transporter"/>
    <property type="match status" value="1"/>
</dbReference>
<feature type="transmembrane region" description="Helical" evidence="8">
    <location>
        <begin position="213"/>
        <end position="231"/>
    </location>
</feature>
<feature type="transmembrane region" description="Helical" evidence="8">
    <location>
        <begin position="49"/>
        <end position="66"/>
    </location>
</feature>
<feature type="transmembrane region" description="Helical" evidence="8">
    <location>
        <begin position="164"/>
        <end position="184"/>
    </location>
</feature>
<evidence type="ECO:0000256" key="6">
    <source>
        <dbReference type="ARBA" id="ARBA00022989"/>
    </source>
</evidence>
<dbReference type="OrthoDB" id="9793283at2"/>
<feature type="domain" description="Major facilitator superfamily (MFS) profile" evidence="9">
    <location>
        <begin position="7"/>
        <end position="402"/>
    </location>
</feature>
<feature type="transmembrane region" description="Helical" evidence="8">
    <location>
        <begin position="373"/>
        <end position="398"/>
    </location>
</feature>
<dbReference type="InterPro" id="IPR005829">
    <property type="entry name" value="Sugar_transporter_CS"/>
</dbReference>
<feature type="transmembrane region" description="Helical" evidence="8">
    <location>
        <begin position="136"/>
        <end position="158"/>
    </location>
</feature>
<feature type="transmembrane region" description="Helical" evidence="8">
    <location>
        <begin position="349"/>
        <end position="367"/>
    </location>
</feature>
<accession>A0A4R0MT79</accession>
<dbReference type="CDD" id="cd17388">
    <property type="entry name" value="MFS_TetA"/>
    <property type="match status" value="1"/>
</dbReference>
<dbReference type="EMBL" id="SJSK01000003">
    <property type="protein sequence ID" value="TCC90259.1"/>
    <property type="molecule type" value="Genomic_DNA"/>
</dbReference>
<dbReference type="GO" id="GO:0022857">
    <property type="term" value="F:transmembrane transporter activity"/>
    <property type="evidence" value="ECO:0007669"/>
    <property type="project" value="InterPro"/>
</dbReference>
<feature type="transmembrane region" description="Helical" evidence="8">
    <location>
        <begin position="251"/>
        <end position="271"/>
    </location>
</feature>
<organism evidence="10 11">
    <name type="scientific">Pedobacter frigiditerrae</name>
    <dbReference type="NCBI Taxonomy" id="2530452"/>
    <lineage>
        <taxon>Bacteria</taxon>
        <taxon>Pseudomonadati</taxon>
        <taxon>Bacteroidota</taxon>
        <taxon>Sphingobacteriia</taxon>
        <taxon>Sphingobacteriales</taxon>
        <taxon>Sphingobacteriaceae</taxon>
        <taxon>Pedobacter</taxon>
    </lineage>
</organism>
<dbReference type="GO" id="GO:0016020">
    <property type="term" value="C:membrane"/>
    <property type="evidence" value="ECO:0007669"/>
    <property type="project" value="UniProtKB-SubCell"/>
</dbReference>
<dbReference type="InterPro" id="IPR020846">
    <property type="entry name" value="MFS_dom"/>
</dbReference>
<protein>
    <submittedName>
        <fullName evidence="10">MFS transporter</fullName>
    </submittedName>
</protein>
<dbReference type="PANTHER" id="PTHR23504">
    <property type="entry name" value="MAJOR FACILITATOR SUPERFAMILY DOMAIN-CONTAINING PROTEIN 10"/>
    <property type="match status" value="1"/>
</dbReference>
<dbReference type="PANTHER" id="PTHR23504:SF15">
    <property type="entry name" value="MAJOR FACILITATOR SUPERFAMILY (MFS) PROFILE DOMAIN-CONTAINING PROTEIN"/>
    <property type="match status" value="1"/>
</dbReference>
<comment type="caution">
    <text evidence="10">The sequence shown here is derived from an EMBL/GenBank/DDBJ whole genome shotgun (WGS) entry which is preliminary data.</text>
</comment>
<dbReference type="RefSeq" id="WP_131553661.1">
    <property type="nucleotide sequence ID" value="NZ_SJSK01000003.1"/>
</dbReference>
<name>A0A4R0MT79_9SPHI</name>
<dbReference type="Proteomes" id="UP000292884">
    <property type="component" value="Unassembled WGS sequence"/>
</dbReference>
<evidence type="ECO:0000313" key="11">
    <source>
        <dbReference type="Proteomes" id="UP000292884"/>
    </source>
</evidence>
<dbReference type="InterPro" id="IPR001958">
    <property type="entry name" value="Tet-R_TetA/multi-R_MdtG-like"/>
</dbReference>
<feature type="transmembrane region" description="Helical" evidence="8">
    <location>
        <begin position="103"/>
        <end position="124"/>
    </location>
</feature>
<reference evidence="10 11" key="1">
    <citation type="submission" date="2019-02" db="EMBL/GenBank/DDBJ databases">
        <title>Pedobacter sp. RP-1-13 sp. nov., isolated from Arctic soil.</title>
        <authorList>
            <person name="Dahal R.H."/>
        </authorList>
    </citation>
    <scope>NUCLEOTIDE SEQUENCE [LARGE SCALE GENOMIC DNA]</scope>
    <source>
        <strain evidence="10 11">RP-1-13</strain>
    </source>
</reference>
<keyword evidence="4" id="KW-0813">Transport</keyword>
<evidence type="ECO:0000313" key="10">
    <source>
        <dbReference type="EMBL" id="TCC90259.1"/>
    </source>
</evidence>
<evidence type="ECO:0000256" key="7">
    <source>
        <dbReference type="ARBA" id="ARBA00023136"/>
    </source>
</evidence>
<evidence type="ECO:0000256" key="8">
    <source>
        <dbReference type="SAM" id="Phobius"/>
    </source>
</evidence>
<evidence type="ECO:0000256" key="1">
    <source>
        <dbReference type="ARBA" id="ARBA00003279"/>
    </source>
</evidence>
<dbReference type="PROSITE" id="PS00216">
    <property type="entry name" value="SUGAR_TRANSPORT_1"/>
    <property type="match status" value="1"/>
</dbReference>
<comment type="subcellular location">
    <subcellularLocation>
        <location evidence="2">Membrane</location>
        <topology evidence="2">Multi-pass membrane protein</topology>
    </subcellularLocation>
</comment>
<dbReference type="InterPro" id="IPR011701">
    <property type="entry name" value="MFS"/>
</dbReference>
<keyword evidence="11" id="KW-1185">Reference proteome</keyword>
<evidence type="ECO:0000256" key="4">
    <source>
        <dbReference type="ARBA" id="ARBA00022448"/>
    </source>
</evidence>
<feature type="transmembrane region" description="Helical" evidence="8">
    <location>
        <begin position="283"/>
        <end position="301"/>
    </location>
</feature>
<sequence length="402" mass="43467">MTTKKSTLGFIFITILIDCIGFGIIIPVLPDLIKEISGKSLANASEYGGLLLVAYSIAQFIFAPIVGGLSDKYGRRPILLISLLGLGIDYIFLSFAPTLAWLFLGRIIAGITGASFTTAMAYIADISTPEKKAQNFGMVGVAFGLGFTIGPLIGGLFSEMGLRVPFMISAGLTLLNWFYGYFILPESLAKENRREFSWKRANPIGSLKSVSKYPAIIGLVIALLLLYIASHSVQSNWGYYVKEKFNWDPKMIGYSLTVVGIAVAIVQGGLIRIVIPKIGSKKAIMLGLSLYAIGFTLFAFATNGLMMMIFILPYCLAGIGNPAMQTIISNQVPDNAQGEIQGIVTGMQSLGAIIGPFLMAFIFAHFIDKNNSIYFPGAPFILSAILALISLFITISALRKHH</sequence>
<dbReference type="InterPro" id="IPR036259">
    <property type="entry name" value="MFS_trans_sf"/>
</dbReference>
<evidence type="ECO:0000256" key="5">
    <source>
        <dbReference type="ARBA" id="ARBA00022692"/>
    </source>
</evidence>
<dbReference type="Gene3D" id="1.20.1250.20">
    <property type="entry name" value="MFS general substrate transporter like domains"/>
    <property type="match status" value="1"/>
</dbReference>
<dbReference type="PROSITE" id="PS50850">
    <property type="entry name" value="MFS"/>
    <property type="match status" value="1"/>
</dbReference>
<evidence type="ECO:0000256" key="2">
    <source>
        <dbReference type="ARBA" id="ARBA00004141"/>
    </source>
</evidence>
<dbReference type="AlphaFoldDB" id="A0A4R0MT79"/>
<comment type="similarity">
    <text evidence="3">Belongs to the major facilitator superfamily. TCR/Tet family.</text>
</comment>